<dbReference type="EMBL" id="AP018449">
    <property type="protein sequence ID" value="BBB90155.1"/>
    <property type="molecule type" value="Genomic_DNA"/>
</dbReference>
<dbReference type="PANTHER" id="PTHR12935:SF0">
    <property type="entry name" value="GAMMA-GLUTAMYLCYCLOTRANSFERASE"/>
    <property type="match status" value="1"/>
</dbReference>
<reference evidence="3 4" key="1">
    <citation type="journal article" date="2018" name="Int. J. Syst. Evol. Microbiol.">
        <title>Methylomusa anaerophila gen. nov., sp. nov., an anaerobic methanol-utilizing bacterium isolated from a microbial fuel cell.</title>
        <authorList>
            <person name="Amano N."/>
            <person name="Yamamuro A."/>
            <person name="Miyahara M."/>
            <person name="Kouzuma A."/>
            <person name="Abe T."/>
            <person name="Watanabe K."/>
        </authorList>
    </citation>
    <scope>NUCLEOTIDE SEQUENCE [LARGE SCALE GENOMIC DNA]</scope>
    <source>
        <strain evidence="3 4">MMFC1</strain>
    </source>
</reference>
<gene>
    <name evidence="3" type="ORF">MAMMFC1_00803</name>
</gene>
<protein>
    <submittedName>
        <fullName evidence="3">AIG2-like family protein</fullName>
    </submittedName>
</protein>
<name>A0A348AGF7_9FIRM</name>
<dbReference type="CDD" id="cd06661">
    <property type="entry name" value="GGCT_like"/>
    <property type="match status" value="1"/>
</dbReference>
<dbReference type="SUPFAM" id="SSF110857">
    <property type="entry name" value="Gamma-glutamyl cyclotransferase-like"/>
    <property type="match status" value="1"/>
</dbReference>
<organism evidence="3 4">
    <name type="scientific">Methylomusa anaerophila</name>
    <dbReference type="NCBI Taxonomy" id="1930071"/>
    <lineage>
        <taxon>Bacteria</taxon>
        <taxon>Bacillati</taxon>
        <taxon>Bacillota</taxon>
        <taxon>Negativicutes</taxon>
        <taxon>Selenomonadales</taxon>
        <taxon>Sporomusaceae</taxon>
        <taxon>Methylomusa</taxon>
    </lineage>
</organism>
<dbReference type="InterPro" id="IPR013024">
    <property type="entry name" value="GGCT-like"/>
</dbReference>
<keyword evidence="1" id="KW-0456">Lyase</keyword>
<dbReference type="InterPro" id="IPR036568">
    <property type="entry name" value="GGCT-like_sf"/>
</dbReference>
<dbReference type="Proteomes" id="UP000276437">
    <property type="component" value="Chromosome"/>
</dbReference>
<dbReference type="Pfam" id="PF13772">
    <property type="entry name" value="AIG2_2"/>
    <property type="match status" value="1"/>
</dbReference>
<proteinExistence type="predicted"/>
<dbReference type="PANTHER" id="PTHR12935">
    <property type="entry name" value="GAMMA-GLUTAMYLCYCLOTRANSFERASE"/>
    <property type="match status" value="1"/>
</dbReference>
<dbReference type="RefSeq" id="WP_126306672.1">
    <property type="nucleotide sequence ID" value="NZ_AP018449.1"/>
</dbReference>
<evidence type="ECO:0000313" key="3">
    <source>
        <dbReference type="EMBL" id="BBB90155.1"/>
    </source>
</evidence>
<dbReference type="AlphaFoldDB" id="A0A348AGF7"/>
<accession>A0A348AGF7</accession>
<evidence type="ECO:0000313" key="4">
    <source>
        <dbReference type="Proteomes" id="UP000276437"/>
    </source>
</evidence>
<feature type="binding site" evidence="2">
    <location>
        <position position="133"/>
    </location>
    <ligand>
        <name>substrate</name>
    </ligand>
</feature>
<evidence type="ECO:0000256" key="1">
    <source>
        <dbReference type="ARBA" id="ARBA00023239"/>
    </source>
</evidence>
<dbReference type="GO" id="GO:0003839">
    <property type="term" value="F:gamma-glutamylcyclotransferase activity"/>
    <property type="evidence" value="ECO:0007669"/>
    <property type="project" value="InterPro"/>
</dbReference>
<evidence type="ECO:0000256" key="2">
    <source>
        <dbReference type="PIRSR" id="PIRSR617939-2"/>
    </source>
</evidence>
<dbReference type="Gene3D" id="3.10.490.10">
    <property type="entry name" value="Gamma-glutamyl cyclotransferase-like"/>
    <property type="match status" value="1"/>
</dbReference>
<sequence>MSQDNESRQPFLYFAYGSNLNPAQMRQRCPRHRVVGIARLPGYRLGFYGHSTKWDGGVETIIPQPQSEVWGVLYQLDAFEWRQLDSYQDAKDNGRGEYFHFPVEVMDEEQSVRTAITYKKDMLDKAERPSTEYLGIIVQGAQEHGLPANYVAELRHIPTRPALYAVPRKQGPDRMSDGGCSGCGD</sequence>
<feature type="binding site" evidence="2">
    <location>
        <begin position="13"/>
        <end position="18"/>
    </location>
    <ligand>
        <name>substrate</name>
    </ligand>
</feature>
<dbReference type="KEGG" id="mana:MAMMFC1_00803"/>
<dbReference type="InterPro" id="IPR017939">
    <property type="entry name" value="G-Glutamylcylcotransferase"/>
</dbReference>
<keyword evidence="4" id="KW-1185">Reference proteome</keyword>
<dbReference type="OrthoDB" id="158990at2"/>